<organism evidence="1">
    <name type="scientific">Mesocestoides corti</name>
    <name type="common">Flatworm</name>
    <dbReference type="NCBI Taxonomy" id="53468"/>
    <lineage>
        <taxon>Eukaryota</taxon>
        <taxon>Metazoa</taxon>
        <taxon>Spiralia</taxon>
        <taxon>Lophotrochozoa</taxon>
        <taxon>Platyhelminthes</taxon>
        <taxon>Cestoda</taxon>
        <taxon>Eucestoda</taxon>
        <taxon>Cyclophyllidea</taxon>
        <taxon>Mesocestoididae</taxon>
        <taxon>Mesocestoides</taxon>
    </lineage>
</organism>
<accession>A0A5K3F8J6</accession>
<proteinExistence type="predicted"/>
<evidence type="ECO:0000313" key="1">
    <source>
        <dbReference type="WBParaSite" id="MCU_006226-RC"/>
    </source>
</evidence>
<reference evidence="1" key="1">
    <citation type="submission" date="2019-11" db="UniProtKB">
        <authorList>
            <consortium name="WormBaseParasite"/>
        </authorList>
    </citation>
    <scope>IDENTIFICATION</scope>
</reference>
<dbReference type="WBParaSite" id="MCU_006226-RC">
    <property type="protein sequence ID" value="MCU_006226-RC"/>
    <property type="gene ID" value="MCU_006226"/>
</dbReference>
<sequence>MLRSLISSMKLSKGSSFRRHTPAPVFSFGSLTYSNVTGHLAGVSHSHSFFCVCGFRRQRPLVTFSNRFKAVAYLPLFDAFFQWLTPAPTPTVLNSSFAQNPAIGSMASTWCSVVSLKA</sequence>
<dbReference type="AlphaFoldDB" id="A0A5K3F8J6"/>
<protein>
    <submittedName>
        <fullName evidence="1">Peptidyl-prolyl cis-trans isomerase E</fullName>
    </submittedName>
</protein>
<name>A0A5K3F8J6_MESCO</name>